<keyword evidence="2" id="KW-1003">Cell membrane</keyword>
<dbReference type="PANTHER" id="PTHR36115:SF10">
    <property type="entry name" value="RDD DOMAIN-CONTAINING PROTEIN"/>
    <property type="match status" value="1"/>
</dbReference>
<reference evidence="8" key="1">
    <citation type="submission" date="2021-02" db="EMBL/GenBank/DDBJ databases">
        <title>Copper resistance gene diversity in local Xanthomonas species at agrochemical polluted sites in Trinidad, Trinidad and Tobago.</title>
        <authorList>
            <person name="Ramnarine S.D.B.J."/>
            <person name="Ramsubhag A."/>
            <person name="Jayaraman J."/>
        </authorList>
    </citation>
    <scope>NUCLEOTIDE SEQUENCE</scope>
    <source>
        <strain evidence="8">CaNP6A</strain>
    </source>
</reference>
<protein>
    <submittedName>
        <fullName evidence="8">RDD family protein</fullName>
    </submittedName>
</protein>
<evidence type="ECO:0000256" key="1">
    <source>
        <dbReference type="ARBA" id="ARBA00004651"/>
    </source>
</evidence>
<keyword evidence="9" id="KW-1185">Reference proteome</keyword>
<keyword evidence="5 6" id="KW-0472">Membrane</keyword>
<dbReference type="InterPro" id="IPR010432">
    <property type="entry name" value="RDD"/>
</dbReference>
<evidence type="ECO:0000313" key="8">
    <source>
        <dbReference type="EMBL" id="MCD0268683.1"/>
    </source>
</evidence>
<feature type="domain" description="RDD" evidence="7">
    <location>
        <begin position="14"/>
        <end position="144"/>
    </location>
</feature>
<name>A0ABS8P0H2_9XANT</name>
<gene>
    <name evidence="8" type="ORF">JWH11_20030</name>
</gene>
<sequence length="166" mass="18892">MTSNPAPHVARPPALLGWRILALCYDLWPALALWMLVSTGFTLGFTLAGHPARQNIAPFSAWQWLLWLCCWIVAGTYATVSWRRGGQTLGMRPWRLRLQEPRPTWRQAWTRYAVGTLSLALGGAGFWWAWLDRDRLTWHDRASGTRLQRTSKSLDGGAHRVRTAPD</sequence>
<dbReference type="InterPro" id="IPR051791">
    <property type="entry name" value="Pra-immunoreactive"/>
</dbReference>
<dbReference type="EMBL" id="JAFFQI010000200">
    <property type="protein sequence ID" value="MCD0268683.1"/>
    <property type="molecule type" value="Genomic_DNA"/>
</dbReference>
<feature type="transmembrane region" description="Helical" evidence="6">
    <location>
        <begin position="61"/>
        <end position="82"/>
    </location>
</feature>
<feature type="transmembrane region" description="Helical" evidence="6">
    <location>
        <begin position="27"/>
        <end position="49"/>
    </location>
</feature>
<keyword evidence="4 6" id="KW-1133">Transmembrane helix</keyword>
<dbReference type="Proteomes" id="UP001430396">
    <property type="component" value="Unassembled WGS sequence"/>
</dbReference>
<evidence type="ECO:0000313" key="9">
    <source>
        <dbReference type="Proteomes" id="UP001430396"/>
    </source>
</evidence>
<evidence type="ECO:0000256" key="6">
    <source>
        <dbReference type="SAM" id="Phobius"/>
    </source>
</evidence>
<evidence type="ECO:0000256" key="4">
    <source>
        <dbReference type="ARBA" id="ARBA00022989"/>
    </source>
</evidence>
<comment type="caution">
    <text evidence="8">The sequence shown here is derived from an EMBL/GenBank/DDBJ whole genome shotgun (WGS) entry which is preliminary data.</text>
</comment>
<dbReference type="RefSeq" id="WP_230429693.1">
    <property type="nucleotide sequence ID" value="NZ_JAFFQH010000180.1"/>
</dbReference>
<dbReference type="Pfam" id="PF06271">
    <property type="entry name" value="RDD"/>
    <property type="match status" value="1"/>
</dbReference>
<comment type="subcellular location">
    <subcellularLocation>
        <location evidence="1">Cell membrane</location>
        <topology evidence="1">Multi-pass membrane protein</topology>
    </subcellularLocation>
</comment>
<organism evidence="8 9">
    <name type="scientific">Xanthomonas melonis</name>
    <dbReference type="NCBI Taxonomy" id="56456"/>
    <lineage>
        <taxon>Bacteria</taxon>
        <taxon>Pseudomonadati</taxon>
        <taxon>Pseudomonadota</taxon>
        <taxon>Gammaproteobacteria</taxon>
        <taxon>Lysobacterales</taxon>
        <taxon>Lysobacteraceae</taxon>
        <taxon>Xanthomonas</taxon>
    </lineage>
</organism>
<evidence type="ECO:0000256" key="2">
    <source>
        <dbReference type="ARBA" id="ARBA00022475"/>
    </source>
</evidence>
<proteinExistence type="predicted"/>
<evidence type="ECO:0000259" key="7">
    <source>
        <dbReference type="Pfam" id="PF06271"/>
    </source>
</evidence>
<evidence type="ECO:0000256" key="5">
    <source>
        <dbReference type="ARBA" id="ARBA00023136"/>
    </source>
</evidence>
<keyword evidence="3 6" id="KW-0812">Transmembrane</keyword>
<evidence type="ECO:0000256" key="3">
    <source>
        <dbReference type="ARBA" id="ARBA00022692"/>
    </source>
</evidence>
<dbReference type="PANTHER" id="PTHR36115">
    <property type="entry name" value="PROLINE-RICH ANTIGEN HOMOLOG-RELATED"/>
    <property type="match status" value="1"/>
</dbReference>
<accession>A0ABS8P0H2</accession>
<feature type="transmembrane region" description="Helical" evidence="6">
    <location>
        <begin position="112"/>
        <end position="131"/>
    </location>
</feature>